<organism evidence="3">
    <name type="scientific">Schistosoma curassoni</name>
    <dbReference type="NCBI Taxonomy" id="6186"/>
    <lineage>
        <taxon>Eukaryota</taxon>
        <taxon>Metazoa</taxon>
        <taxon>Spiralia</taxon>
        <taxon>Lophotrochozoa</taxon>
        <taxon>Platyhelminthes</taxon>
        <taxon>Trematoda</taxon>
        <taxon>Digenea</taxon>
        <taxon>Strigeidida</taxon>
        <taxon>Schistosomatoidea</taxon>
        <taxon>Schistosomatidae</taxon>
        <taxon>Schistosoma</taxon>
    </lineage>
</organism>
<dbReference type="Proteomes" id="UP000279833">
    <property type="component" value="Unassembled WGS sequence"/>
</dbReference>
<reference evidence="3" key="1">
    <citation type="submission" date="2016-06" db="UniProtKB">
        <authorList>
            <consortium name="WormBaseParasite"/>
        </authorList>
    </citation>
    <scope>IDENTIFICATION</scope>
</reference>
<dbReference type="AlphaFoldDB" id="A0A183KH25"/>
<name>A0A183KH25_9TREM</name>
<dbReference type="EMBL" id="UZAK01036617">
    <property type="protein sequence ID" value="VDP56093.1"/>
    <property type="molecule type" value="Genomic_DNA"/>
</dbReference>
<dbReference type="WBParaSite" id="SCUD_0001432701-mRNA-1">
    <property type="protein sequence ID" value="SCUD_0001432701-mRNA-1"/>
    <property type="gene ID" value="SCUD_0001432701"/>
</dbReference>
<proteinExistence type="predicted"/>
<accession>A0A183KH25</accession>
<sequence>NVIRAYQAFLSNVFARCLLDAESCQLLGELRVKFNSILEYTQLHRDFNTTPMHENVKCEKHAPETYIKLVYQKEQTIEWQSVE</sequence>
<gene>
    <name evidence="1" type="ORF">SCUD_LOCUS14326</name>
</gene>
<evidence type="ECO:0000313" key="2">
    <source>
        <dbReference type="Proteomes" id="UP000279833"/>
    </source>
</evidence>
<protein>
    <submittedName>
        <fullName evidence="3">DHC_N1 domain-containing protein</fullName>
    </submittedName>
</protein>
<evidence type="ECO:0000313" key="3">
    <source>
        <dbReference type="WBParaSite" id="SCUD_0001432701-mRNA-1"/>
    </source>
</evidence>
<dbReference type="STRING" id="6186.A0A183KH25"/>
<evidence type="ECO:0000313" key="1">
    <source>
        <dbReference type="EMBL" id="VDP56093.1"/>
    </source>
</evidence>
<reference evidence="1 2" key="2">
    <citation type="submission" date="2018-11" db="EMBL/GenBank/DDBJ databases">
        <authorList>
            <consortium name="Pathogen Informatics"/>
        </authorList>
    </citation>
    <scope>NUCLEOTIDE SEQUENCE [LARGE SCALE GENOMIC DNA]</scope>
    <source>
        <strain evidence="1">Dakar</strain>
        <strain evidence="2">Dakar, Senegal</strain>
    </source>
</reference>
<keyword evidence="2" id="KW-1185">Reference proteome</keyword>